<dbReference type="GO" id="GO:0016491">
    <property type="term" value="F:oxidoreductase activity"/>
    <property type="evidence" value="ECO:0007669"/>
    <property type="project" value="InterPro"/>
</dbReference>
<dbReference type="STRING" id="205917.A0A4Y9Z8P3"/>
<feature type="compositionally biased region" description="Low complexity" evidence="1">
    <location>
        <begin position="529"/>
        <end position="541"/>
    </location>
</feature>
<dbReference type="Proteomes" id="UP000298327">
    <property type="component" value="Unassembled WGS sequence"/>
</dbReference>
<name>A0A4Y9Z8P3_9AGAM</name>
<dbReference type="InterPro" id="IPR005804">
    <property type="entry name" value="FA_desaturase_dom"/>
</dbReference>
<protein>
    <recommendedName>
        <fullName evidence="6">Fatty acid desaturase domain-containing protein</fullName>
    </recommendedName>
</protein>
<comment type="caution">
    <text evidence="4">The sequence shown here is derived from an EMBL/GenBank/DDBJ whole genome shotgun (WGS) entry which is preliminary data.</text>
</comment>
<reference evidence="4 5" key="1">
    <citation type="submission" date="2019-02" db="EMBL/GenBank/DDBJ databases">
        <title>Genome sequencing of the rare red list fungi Dentipellis fragilis.</title>
        <authorList>
            <person name="Buettner E."/>
            <person name="Kellner H."/>
        </authorList>
    </citation>
    <scope>NUCLEOTIDE SEQUENCE [LARGE SCALE GENOMIC DNA]</scope>
    <source>
        <strain evidence="4 5">DSM 105465</strain>
    </source>
</reference>
<sequence>MGARNGDNALLRGSLEVHPVPATANQSERRPHSAPKLDSGSTGRHSFVFATSSALLARSSSDLGDDKRLIDLLRSKADSLLNPRSAFSPVLWLFGGNAQTIYTSLCDDPEVDKIKYECTLIRSSDGGTLAIDVVPSASKSLGAAKPVLLVTHGLTGGSHEAYVRAAIKHLTSLRFDCDGAFTIVVLNSRGCNQTPVTSPKLSHAGVTDDIRHAILWISASFPASPIYGLGQLLHCFSMGANALTKYAGEEGDACPLSAIVSVANVWDFVRGNALRNLLSTHREAFKHSSHGAQLSSIFKSRFVTLRQYHDTITSPLYGFAGADDYYAQISSVRYISKIRIPLLGLNAADDPVTGPDTLPVCDAFTNPWIVLAQTDRGGHLGWFERGPGGEICRWFVKPIGEFLGALLDYDLAPRPQIGVEYLGDMICQQGRPDISYVEPARKILRIWNLGTVVDQIPTKMRMYTWISCPRGSASQLCSALESCQTARFSSGPFRGSTGAVGAKENDIAAGLYQPIDVDCDLPTPHPSGTMDTTTPVTTDPQATEERDCRSGDGVPKFEPMSFSMNDIRAAIPTRLFERNTAKSMRYLARDMAMATALWRLALCIDPLLGSNQGISFLGRHVAEALRWLSWALYWWFQGLVFTGIWVIGHECGHGAFSESKIVCDIFGYVLHTLLWTPYFSWRISHHRHHSNHASMERDEVYVPKTRSDLGIPRDVNRPIDYEEYFGDTPLYTLFMLVRQQLLAFPAYLLFNVSGQKSYPPGTNHFDPRSILFTQKQRDVVIASNLGIAAMILGVQWACTRFGATAVLKYYGIPWLCVTHWFIMITYLHHTDPDLPHYRNKEWSYQRGAAATVDRPFLGWQGRFFLHDVAHFHVVHHFFPRMPWYHGAEATQYLRDFIGEHYMFSDKPVFRALWDNYNDCQFVEDEAPVAGDVLFYRDKMGRARRQPAKSL</sequence>
<feature type="domain" description="Fatty acid desaturase" evidence="2">
    <location>
        <begin position="629"/>
        <end position="902"/>
    </location>
</feature>
<dbReference type="InterPro" id="IPR012171">
    <property type="entry name" value="Fatty_acid_desaturase"/>
</dbReference>
<dbReference type="GO" id="GO:0006629">
    <property type="term" value="P:lipid metabolic process"/>
    <property type="evidence" value="ECO:0007669"/>
    <property type="project" value="InterPro"/>
</dbReference>
<keyword evidence="5" id="KW-1185">Reference proteome</keyword>
<evidence type="ECO:0008006" key="6">
    <source>
        <dbReference type="Google" id="ProtNLM"/>
    </source>
</evidence>
<proteinExistence type="predicted"/>
<dbReference type="EMBL" id="SEOQ01000099">
    <property type="protein sequence ID" value="TFY70490.1"/>
    <property type="molecule type" value="Genomic_DNA"/>
</dbReference>
<organism evidence="4 5">
    <name type="scientific">Dentipellis fragilis</name>
    <dbReference type="NCBI Taxonomy" id="205917"/>
    <lineage>
        <taxon>Eukaryota</taxon>
        <taxon>Fungi</taxon>
        <taxon>Dikarya</taxon>
        <taxon>Basidiomycota</taxon>
        <taxon>Agaricomycotina</taxon>
        <taxon>Agaricomycetes</taxon>
        <taxon>Russulales</taxon>
        <taxon>Hericiaceae</taxon>
        <taxon>Dentipellis</taxon>
    </lineage>
</organism>
<dbReference type="PANTHER" id="PTHR32100">
    <property type="entry name" value="OMEGA-6 FATTY ACID DESATURASE, CHLOROPLASTIC"/>
    <property type="match status" value="1"/>
</dbReference>
<evidence type="ECO:0000259" key="3">
    <source>
        <dbReference type="Pfam" id="PF00561"/>
    </source>
</evidence>
<gene>
    <name evidence="4" type="ORF">EVG20_g2522</name>
</gene>
<feature type="domain" description="AB hydrolase-1" evidence="3">
    <location>
        <begin position="146"/>
        <end position="365"/>
    </location>
</feature>
<dbReference type="Gene3D" id="3.40.50.1820">
    <property type="entry name" value="alpha/beta hydrolase"/>
    <property type="match status" value="1"/>
</dbReference>
<dbReference type="Pfam" id="PF00561">
    <property type="entry name" value="Abhydrolase_1"/>
    <property type="match status" value="1"/>
</dbReference>
<dbReference type="AlphaFoldDB" id="A0A4Y9Z8P3"/>
<dbReference type="Pfam" id="PF00487">
    <property type="entry name" value="FA_desaturase"/>
    <property type="match status" value="1"/>
</dbReference>
<feature type="region of interest" description="Disordered" evidence="1">
    <location>
        <begin position="525"/>
        <end position="551"/>
    </location>
</feature>
<evidence type="ECO:0000259" key="2">
    <source>
        <dbReference type="Pfam" id="PF00487"/>
    </source>
</evidence>
<dbReference type="CDD" id="cd03507">
    <property type="entry name" value="Delta12-FADS-like"/>
    <property type="match status" value="1"/>
</dbReference>
<dbReference type="SUPFAM" id="SSF53474">
    <property type="entry name" value="alpha/beta-Hydrolases"/>
    <property type="match status" value="1"/>
</dbReference>
<evidence type="ECO:0000256" key="1">
    <source>
        <dbReference type="SAM" id="MobiDB-lite"/>
    </source>
</evidence>
<dbReference type="InterPro" id="IPR000073">
    <property type="entry name" value="AB_hydrolase_1"/>
</dbReference>
<dbReference type="InterPro" id="IPR029058">
    <property type="entry name" value="AB_hydrolase_fold"/>
</dbReference>
<feature type="region of interest" description="Disordered" evidence="1">
    <location>
        <begin position="1"/>
        <end position="43"/>
    </location>
</feature>
<evidence type="ECO:0000313" key="5">
    <source>
        <dbReference type="Proteomes" id="UP000298327"/>
    </source>
</evidence>
<dbReference type="OrthoDB" id="1461976at2759"/>
<accession>A0A4Y9Z8P3</accession>
<evidence type="ECO:0000313" key="4">
    <source>
        <dbReference type="EMBL" id="TFY70490.1"/>
    </source>
</evidence>